<keyword evidence="2" id="KW-1185">Reference proteome</keyword>
<evidence type="ECO:0000313" key="2">
    <source>
        <dbReference type="Proteomes" id="UP000053257"/>
    </source>
</evidence>
<reference evidence="1 2" key="1">
    <citation type="journal article" date="2014" name="PLoS Genet.">
        <title>Analysis of the Phlebiopsis gigantea genome, transcriptome and secretome provides insight into its pioneer colonization strategies of wood.</title>
        <authorList>
            <person name="Hori C."/>
            <person name="Ishida T."/>
            <person name="Igarashi K."/>
            <person name="Samejima M."/>
            <person name="Suzuki H."/>
            <person name="Master E."/>
            <person name="Ferreira P."/>
            <person name="Ruiz-Duenas F.J."/>
            <person name="Held B."/>
            <person name="Canessa P."/>
            <person name="Larrondo L.F."/>
            <person name="Schmoll M."/>
            <person name="Druzhinina I.S."/>
            <person name="Kubicek C.P."/>
            <person name="Gaskell J.A."/>
            <person name="Kersten P."/>
            <person name="St John F."/>
            <person name="Glasner J."/>
            <person name="Sabat G."/>
            <person name="Splinter BonDurant S."/>
            <person name="Syed K."/>
            <person name="Yadav J."/>
            <person name="Mgbeahuruike A.C."/>
            <person name="Kovalchuk A."/>
            <person name="Asiegbu F.O."/>
            <person name="Lackner G."/>
            <person name="Hoffmeister D."/>
            <person name="Rencoret J."/>
            <person name="Gutierrez A."/>
            <person name="Sun H."/>
            <person name="Lindquist E."/>
            <person name="Barry K."/>
            <person name="Riley R."/>
            <person name="Grigoriev I.V."/>
            <person name="Henrissat B."/>
            <person name="Kues U."/>
            <person name="Berka R.M."/>
            <person name="Martinez A.T."/>
            <person name="Covert S.F."/>
            <person name="Blanchette R.A."/>
            <person name="Cullen D."/>
        </authorList>
    </citation>
    <scope>NUCLEOTIDE SEQUENCE [LARGE SCALE GENOMIC DNA]</scope>
    <source>
        <strain evidence="1 2">11061_1 CR5-6</strain>
    </source>
</reference>
<dbReference type="HOGENOM" id="CLU_2705664_0_0_1"/>
<proteinExistence type="predicted"/>
<protein>
    <submittedName>
        <fullName evidence="1">Uncharacterized protein</fullName>
    </submittedName>
</protein>
<sequence>MERPSFPGVFLSVKQRKRPEFVRVRIRVGYELRDNRGIADYLVHPVLVVVLPLSYLTSTHSGCYPLRCALVLC</sequence>
<dbReference type="Proteomes" id="UP000053257">
    <property type="component" value="Unassembled WGS sequence"/>
</dbReference>
<dbReference type="EMBL" id="KN840460">
    <property type="protein sequence ID" value="KIP09963.1"/>
    <property type="molecule type" value="Genomic_DNA"/>
</dbReference>
<name>A0A0C3PRQ5_PHLG1</name>
<gene>
    <name evidence="1" type="ORF">PHLGIDRAFT_289784</name>
</gene>
<dbReference type="AlphaFoldDB" id="A0A0C3PRQ5"/>
<evidence type="ECO:0000313" key="1">
    <source>
        <dbReference type="EMBL" id="KIP09963.1"/>
    </source>
</evidence>
<accession>A0A0C3PRQ5</accession>
<organism evidence="1 2">
    <name type="scientific">Phlebiopsis gigantea (strain 11061_1 CR5-6)</name>
    <name type="common">White-rot fungus</name>
    <name type="synonym">Peniophora gigantea</name>
    <dbReference type="NCBI Taxonomy" id="745531"/>
    <lineage>
        <taxon>Eukaryota</taxon>
        <taxon>Fungi</taxon>
        <taxon>Dikarya</taxon>
        <taxon>Basidiomycota</taxon>
        <taxon>Agaricomycotina</taxon>
        <taxon>Agaricomycetes</taxon>
        <taxon>Polyporales</taxon>
        <taxon>Phanerochaetaceae</taxon>
        <taxon>Phlebiopsis</taxon>
    </lineage>
</organism>